<evidence type="ECO:0000313" key="2">
    <source>
        <dbReference type="EMBL" id="RLQ93452.1"/>
    </source>
</evidence>
<keyword evidence="3" id="KW-1185">Reference proteome</keyword>
<feature type="compositionally biased region" description="Low complexity" evidence="1">
    <location>
        <begin position="55"/>
        <end position="75"/>
    </location>
</feature>
<sequence length="96" mass="10941">MSISYPALLKKLEQELYSAKESQGSPQMREHIYSMKTLCEVILEEGQEVQYNKKPMSQPMPNQMQAQQQPSRSVQVDQSEPIKTDDGANGDSIFDF</sequence>
<protein>
    <recommendedName>
        <fullName evidence="4">YwdI family protein</fullName>
    </recommendedName>
</protein>
<dbReference type="OrthoDB" id="2361717at2"/>
<dbReference type="Proteomes" id="UP000276770">
    <property type="component" value="Unassembled WGS sequence"/>
</dbReference>
<feature type="region of interest" description="Disordered" evidence="1">
    <location>
        <begin position="52"/>
        <end position="96"/>
    </location>
</feature>
<proteinExistence type="predicted"/>
<dbReference type="InterPro" id="IPR035218">
    <property type="entry name" value="DUF5327"/>
</dbReference>
<dbReference type="AlphaFoldDB" id="A0A3L7JYD1"/>
<evidence type="ECO:0008006" key="4">
    <source>
        <dbReference type="Google" id="ProtNLM"/>
    </source>
</evidence>
<dbReference type="EMBL" id="RCVZ01000014">
    <property type="protein sequence ID" value="RLQ93452.1"/>
    <property type="molecule type" value="Genomic_DNA"/>
</dbReference>
<dbReference type="RefSeq" id="WP_121681904.1">
    <property type="nucleotide sequence ID" value="NZ_RCVZ01000014.1"/>
</dbReference>
<accession>A0A3L7JYD1</accession>
<dbReference type="Pfam" id="PF17261">
    <property type="entry name" value="DUF5327"/>
    <property type="match status" value="1"/>
</dbReference>
<evidence type="ECO:0000313" key="3">
    <source>
        <dbReference type="Proteomes" id="UP000276770"/>
    </source>
</evidence>
<gene>
    <name evidence="2" type="ORF">D9X91_17265</name>
</gene>
<organism evidence="2 3">
    <name type="scientific">Falsibacillus albus</name>
    <dbReference type="NCBI Taxonomy" id="2478915"/>
    <lineage>
        <taxon>Bacteria</taxon>
        <taxon>Bacillati</taxon>
        <taxon>Bacillota</taxon>
        <taxon>Bacilli</taxon>
        <taxon>Bacillales</taxon>
        <taxon>Bacillaceae</taxon>
        <taxon>Falsibacillus</taxon>
    </lineage>
</organism>
<evidence type="ECO:0000256" key="1">
    <source>
        <dbReference type="SAM" id="MobiDB-lite"/>
    </source>
</evidence>
<name>A0A3L7JYD1_9BACI</name>
<comment type="caution">
    <text evidence="2">The sequence shown here is derived from an EMBL/GenBank/DDBJ whole genome shotgun (WGS) entry which is preliminary data.</text>
</comment>
<reference evidence="2 3" key="1">
    <citation type="submission" date="2018-10" db="EMBL/GenBank/DDBJ databases">
        <title>Falsibacillus sp. genome draft.</title>
        <authorList>
            <person name="Shi S."/>
        </authorList>
    </citation>
    <scope>NUCLEOTIDE SEQUENCE [LARGE SCALE GENOMIC DNA]</scope>
    <source>
        <strain evidence="2 3">GY 10110</strain>
    </source>
</reference>